<dbReference type="GeneID" id="63688123"/>
<dbReference type="RefSeq" id="XP_040627484.1">
    <property type="nucleotide sequence ID" value="XM_040773061.1"/>
</dbReference>
<dbReference type="HOGENOM" id="CLU_2333576_0_0_1"/>
<dbReference type="AlphaFoldDB" id="M5G423"/>
<evidence type="ECO:0000313" key="1">
    <source>
        <dbReference type="EMBL" id="EJU00587.1"/>
    </source>
</evidence>
<keyword evidence="2" id="KW-1185">Reference proteome</keyword>
<gene>
    <name evidence="1" type="ORF">DACRYDRAFT_23027</name>
</gene>
<accession>M5G423</accession>
<name>M5G423_DACPD</name>
<reference evidence="1 2" key="1">
    <citation type="journal article" date="2012" name="Science">
        <title>The Paleozoic origin of enzymatic lignin decomposition reconstructed from 31 fungal genomes.</title>
        <authorList>
            <person name="Floudas D."/>
            <person name="Binder M."/>
            <person name="Riley R."/>
            <person name="Barry K."/>
            <person name="Blanchette R.A."/>
            <person name="Henrissat B."/>
            <person name="Martinez A.T."/>
            <person name="Otillar R."/>
            <person name="Spatafora J.W."/>
            <person name="Yadav J.S."/>
            <person name="Aerts A."/>
            <person name="Benoit I."/>
            <person name="Boyd A."/>
            <person name="Carlson A."/>
            <person name="Copeland A."/>
            <person name="Coutinho P.M."/>
            <person name="de Vries R.P."/>
            <person name="Ferreira P."/>
            <person name="Findley K."/>
            <person name="Foster B."/>
            <person name="Gaskell J."/>
            <person name="Glotzer D."/>
            <person name="Gorecki P."/>
            <person name="Heitman J."/>
            <person name="Hesse C."/>
            <person name="Hori C."/>
            <person name="Igarashi K."/>
            <person name="Jurgens J.A."/>
            <person name="Kallen N."/>
            <person name="Kersten P."/>
            <person name="Kohler A."/>
            <person name="Kuees U."/>
            <person name="Kumar T.K.A."/>
            <person name="Kuo A."/>
            <person name="LaButti K."/>
            <person name="Larrondo L.F."/>
            <person name="Lindquist E."/>
            <person name="Ling A."/>
            <person name="Lombard V."/>
            <person name="Lucas S."/>
            <person name="Lundell T."/>
            <person name="Martin R."/>
            <person name="McLaughlin D.J."/>
            <person name="Morgenstern I."/>
            <person name="Morin E."/>
            <person name="Murat C."/>
            <person name="Nagy L.G."/>
            <person name="Nolan M."/>
            <person name="Ohm R.A."/>
            <person name="Patyshakuliyeva A."/>
            <person name="Rokas A."/>
            <person name="Ruiz-Duenas F.J."/>
            <person name="Sabat G."/>
            <person name="Salamov A."/>
            <person name="Samejima M."/>
            <person name="Schmutz J."/>
            <person name="Slot J.C."/>
            <person name="St John F."/>
            <person name="Stenlid J."/>
            <person name="Sun H."/>
            <person name="Sun S."/>
            <person name="Syed K."/>
            <person name="Tsang A."/>
            <person name="Wiebenga A."/>
            <person name="Young D."/>
            <person name="Pisabarro A."/>
            <person name="Eastwood D.C."/>
            <person name="Martin F."/>
            <person name="Cullen D."/>
            <person name="Grigoriev I.V."/>
            <person name="Hibbett D.S."/>
        </authorList>
    </citation>
    <scope>NUCLEOTIDE SEQUENCE [LARGE SCALE GENOMIC DNA]</scope>
    <source>
        <strain evidence="1 2">DJM-731 SS1</strain>
    </source>
</reference>
<proteinExistence type="predicted"/>
<protein>
    <submittedName>
        <fullName evidence="1">Uncharacterized protein</fullName>
    </submittedName>
</protein>
<dbReference type="Proteomes" id="UP000030653">
    <property type="component" value="Unassembled WGS sequence"/>
</dbReference>
<organism evidence="1 2">
    <name type="scientific">Dacryopinax primogenitus (strain DJM 731)</name>
    <name type="common">Brown rot fungus</name>
    <dbReference type="NCBI Taxonomy" id="1858805"/>
    <lineage>
        <taxon>Eukaryota</taxon>
        <taxon>Fungi</taxon>
        <taxon>Dikarya</taxon>
        <taxon>Basidiomycota</taxon>
        <taxon>Agaricomycotina</taxon>
        <taxon>Dacrymycetes</taxon>
        <taxon>Dacrymycetales</taxon>
        <taxon>Dacrymycetaceae</taxon>
        <taxon>Dacryopinax</taxon>
    </lineage>
</organism>
<evidence type="ECO:0000313" key="2">
    <source>
        <dbReference type="Proteomes" id="UP000030653"/>
    </source>
</evidence>
<sequence length="98" mass="11027">MTLQWNNLTVWCPQYCRIVASLYGGRCSPSQGALSLRGGNCIKLSPVAFPAKKISGMRFRAYPPRPYRGRVLQICCRRNPLHGSCLWSSLVQKARVTK</sequence>
<dbReference type="EMBL" id="JH795866">
    <property type="protein sequence ID" value="EJU00587.1"/>
    <property type="molecule type" value="Genomic_DNA"/>
</dbReference>